<reference evidence="8" key="1">
    <citation type="submission" date="2017-08" db="EMBL/GenBank/DDBJ databases">
        <authorList>
            <person name="Huang Z."/>
        </authorList>
    </citation>
    <scope>NUCLEOTIDE SEQUENCE [LARGE SCALE GENOMIC DNA]</scope>
    <source>
        <strain evidence="8">SA5d-4</strain>
    </source>
</reference>
<comment type="caution">
    <text evidence="7">The sequence shown here is derived from an EMBL/GenBank/DDBJ whole genome shotgun (WGS) entry which is preliminary data.</text>
</comment>
<dbReference type="InterPro" id="IPR007383">
    <property type="entry name" value="DUF445"/>
</dbReference>
<dbReference type="Proteomes" id="UP000217083">
    <property type="component" value="Unassembled WGS sequence"/>
</dbReference>
<dbReference type="PANTHER" id="PTHR35791">
    <property type="entry name" value="UPF0754 MEMBRANE PROTEIN YHEB"/>
    <property type="match status" value="1"/>
</dbReference>
<dbReference type="EMBL" id="NPIA01000001">
    <property type="protein sequence ID" value="OZM58132.1"/>
    <property type="molecule type" value="Genomic_DNA"/>
</dbReference>
<evidence type="ECO:0000256" key="1">
    <source>
        <dbReference type="ARBA" id="ARBA00004236"/>
    </source>
</evidence>
<comment type="subcellular location">
    <subcellularLocation>
        <location evidence="1">Cell membrane</location>
    </subcellularLocation>
</comment>
<dbReference type="GO" id="GO:0005886">
    <property type="term" value="C:plasma membrane"/>
    <property type="evidence" value="ECO:0007669"/>
    <property type="project" value="UniProtKB-SubCell"/>
</dbReference>
<dbReference type="PANTHER" id="PTHR35791:SF1">
    <property type="entry name" value="UPF0754 MEMBRANE PROTEIN YHEB"/>
    <property type="match status" value="1"/>
</dbReference>
<name>A0A263BX42_9BACI</name>
<evidence type="ECO:0000313" key="8">
    <source>
        <dbReference type="Proteomes" id="UP000217083"/>
    </source>
</evidence>
<evidence type="ECO:0000256" key="5">
    <source>
        <dbReference type="ARBA" id="ARBA00023136"/>
    </source>
</evidence>
<accession>A0A263BX42</accession>
<proteinExistence type="inferred from homology"/>
<feature type="transmembrane region" description="Helical" evidence="6">
    <location>
        <begin position="361"/>
        <end position="383"/>
    </location>
</feature>
<comment type="similarity">
    <text evidence="2">Belongs to the UPF0754 family.</text>
</comment>
<evidence type="ECO:0000256" key="6">
    <source>
        <dbReference type="SAM" id="Phobius"/>
    </source>
</evidence>
<evidence type="ECO:0000256" key="4">
    <source>
        <dbReference type="ARBA" id="ARBA00022989"/>
    </source>
</evidence>
<sequence length="384" mass="43779">MRKMNELVIVIIMVSVGALIGGFTNALAIKMLFRPHLPRYIGKWKVPFTPGLIPKRRSELAEQLGKTVVKHLITKEAIAQKLNEDSFQRNLLLWLQAEVRKLLCSNKSVGELFEMFSFDVGSLQHFADDKIEQFLHSTYEEYLEDLRNKSLGEVLPHTWDRKVDTIIPPTANLIADRLITYFQSSEGKSKLGDTIDKFLSTKGMLGSMVTMFLGNERVVDKVQPEVIKFLQDEGNRKLIETIVQKEWTKLKEQKVAVFESLLGKETVKEEVTDFIKQQFKLEKLTGKKLKHIIGQESLEAIIDKGLPKAMQITIDFLERKLEPALRSLNIENIVKTQVESFSLSRLEEMVLDVSRKELKMITLLGAVLGGFIGLIQGVMLSFFN</sequence>
<evidence type="ECO:0000256" key="3">
    <source>
        <dbReference type="ARBA" id="ARBA00022692"/>
    </source>
</evidence>
<feature type="transmembrane region" description="Helical" evidence="6">
    <location>
        <begin position="6"/>
        <end position="29"/>
    </location>
</feature>
<evidence type="ECO:0008006" key="9">
    <source>
        <dbReference type="Google" id="ProtNLM"/>
    </source>
</evidence>
<evidence type="ECO:0000313" key="7">
    <source>
        <dbReference type="EMBL" id="OZM58132.1"/>
    </source>
</evidence>
<keyword evidence="3 6" id="KW-0812">Transmembrane</keyword>
<organism evidence="7 8">
    <name type="scientific">Lottiidibacillus patelloidae</name>
    <dbReference type="NCBI Taxonomy" id="2670334"/>
    <lineage>
        <taxon>Bacteria</taxon>
        <taxon>Bacillati</taxon>
        <taxon>Bacillota</taxon>
        <taxon>Bacilli</taxon>
        <taxon>Bacillales</taxon>
        <taxon>Bacillaceae</taxon>
        <taxon>Lottiidibacillus</taxon>
    </lineage>
</organism>
<keyword evidence="8" id="KW-1185">Reference proteome</keyword>
<dbReference type="Pfam" id="PF04286">
    <property type="entry name" value="DUF445"/>
    <property type="match status" value="1"/>
</dbReference>
<dbReference type="AlphaFoldDB" id="A0A263BX42"/>
<protein>
    <recommendedName>
        <fullName evidence="9">DUF445 domain-containing protein</fullName>
    </recommendedName>
</protein>
<reference evidence="7 8" key="2">
    <citation type="submission" date="2017-09" db="EMBL/GenBank/DDBJ databases">
        <title>Bacillus patelloidae sp. nov., isolated from the intestinal tract of a marine limpet.</title>
        <authorList>
            <person name="Liu R."/>
            <person name="Dong C."/>
            <person name="Shao Z."/>
        </authorList>
    </citation>
    <scope>NUCLEOTIDE SEQUENCE [LARGE SCALE GENOMIC DNA]</scope>
    <source>
        <strain evidence="7 8">SA5d-4</strain>
    </source>
</reference>
<keyword evidence="5 6" id="KW-0472">Membrane</keyword>
<gene>
    <name evidence="7" type="ORF">CIB95_00700</name>
</gene>
<keyword evidence="4 6" id="KW-1133">Transmembrane helix</keyword>
<dbReference type="InterPro" id="IPR016991">
    <property type="entry name" value="UCP032178"/>
</dbReference>
<evidence type="ECO:0000256" key="2">
    <source>
        <dbReference type="ARBA" id="ARBA00008053"/>
    </source>
</evidence>
<dbReference type="PIRSF" id="PIRSF032178">
    <property type="entry name" value="UCP032178"/>
    <property type="match status" value="1"/>
</dbReference>